<feature type="transmembrane region" description="Helical" evidence="11">
    <location>
        <begin position="269"/>
        <end position="294"/>
    </location>
</feature>
<comment type="catalytic activity">
    <reaction evidence="1">
        <text>ATP + protein L-histidine = ADP + protein N-phospho-L-histidine.</text>
        <dbReference type="EC" id="2.7.13.3"/>
    </reaction>
</comment>
<keyword evidence="11" id="KW-0812">Transmembrane</keyword>
<dbReference type="PANTHER" id="PTHR43065:SF46">
    <property type="entry name" value="C4-DICARBOXYLATE TRANSPORT SENSOR PROTEIN DCTB"/>
    <property type="match status" value="1"/>
</dbReference>
<keyword evidence="8 15" id="KW-0067">ATP-binding</keyword>
<dbReference type="InterPro" id="IPR001789">
    <property type="entry name" value="Sig_transdc_resp-reg_receiver"/>
</dbReference>
<keyword evidence="11" id="KW-1133">Transmembrane helix</keyword>
<evidence type="ECO:0000256" key="8">
    <source>
        <dbReference type="ARBA" id="ARBA00022840"/>
    </source>
</evidence>
<keyword evidence="6" id="KW-0547">Nucleotide-binding</keyword>
<evidence type="ECO:0000256" key="6">
    <source>
        <dbReference type="ARBA" id="ARBA00022741"/>
    </source>
</evidence>
<dbReference type="SUPFAM" id="SSF52172">
    <property type="entry name" value="CheY-like"/>
    <property type="match status" value="1"/>
</dbReference>
<name>A0AA42BC95_9GAMM</name>
<feature type="domain" description="HAMP" evidence="14">
    <location>
        <begin position="296"/>
        <end position="347"/>
    </location>
</feature>
<dbReference type="PRINTS" id="PR00344">
    <property type="entry name" value="BCTRLSENSOR"/>
</dbReference>
<accession>A0AA42BC95</accession>
<evidence type="ECO:0000256" key="5">
    <source>
        <dbReference type="ARBA" id="ARBA00022679"/>
    </source>
</evidence>
<dbReference type="AlphaFoldDB" id="A0AA42BC95"/>
<evidence type="ECO:0000256" key="9">
    <source>
        <dbReference type="ARBA" id="ARBA00023012"/>
    </source>
</evidence>
<evidence type="ECO:0000256" key="7">
    <source>
        <dbReference type="ARBA" id="ARBA00022777"/>
    </source>
</evidence>
<dbReference type="Gene3D" id="1.10.287.130">
    <property type="match status" value="1"/>
</dbReference>
<dbReference type="Pfam" id="PF00512">
    <property type="entry name" value="HisKA"/>
    <property type="match status" value="1"/>
</dbReference>
<keyword evidence="4 10" id="KW-0597">Phosphoprotein</keyword>
<dbReference type="InterPro" id="IPR003660">
    <property type="entry name" value="HAMP_dom"/>
</dbReference>
<dbReference type="Gene3D" id="6.10.340.10">
    <property type="match status" value="1"/>
</dbReference>
<dbReference type="RefSeq" id="WP_253162426.1">
    <property type="nucleotide sequence ID" value="NZ_JAMYBS010000004.1"/>
</dbReference>
<reference evidence="15" key="1">
    <citation type="submission" date="2022-06" db="EMBL/GenBank/DDBJ databases">
        <title>Detection of beta-lactamases in bacteria of animal origin.</title>
        <authorList>
            <person name="Mlynarcik P."/>
            <person name="Zdarska V."/>
            <person name="Chudobova H."/>
            <person name="Prochazkova P."/>
            <person name="Hricova K."/>
            <person name="Mezerova K."/>
            <person name="Bardon J."/>
            <person name="Dolejska M."/>
            <person name="Sukkar I."/>
            <person name="Kolar M."/>
        </authorList>
    </citation>
    <scope>NUCLEOTIDE SEQUENCE</scope>
    <source>
        <strain evidence="15">S 300-3</strain>
    </source>
</reference>
<dbReference type="SMART" id="SM00387">
    <property type="entry name" value="HATPase_c"/>
    <property type="match status" value="1"/>
</dbReference>
<dbReference type="InterPro" id="IPR005467">
    <property type="entry name" value="His_kinase_dom"/>
</dbReference>
<dbReference type="EMBL" id="JAMYBS010000004">
    <property type="protein sequence ID" value="MCO7544106.1"/>
    <property type="molecule type" value="Genomic_DNA"/>
</dbReference>
<dbReference type="SUPFAM" id="SSF55874">
    <property type="entry name" value="ATPase domain of HSP90 chaperone/DNA topoisomerase II/histidine kinase"/>
    <property type="match status" value="1"/>
</dbReference>
<organism evidence="15 16">
    <name type="scientific">Stutzerimonas nitrititolerans</name>
    <dbReference type="NCBI Taxonomy" id="2482751"/>
    <lineage>
        <taxon>Bacteria</taxon>
        <taxon>Pseudomonadati</taxon>
        <taxon>Pseudomonadota</taxon>
        <taxon>Gammaproteobacteria</taxon>
        <taxon>Pseudomonadales</taxon>
        <taxon>Pseudomonadaceae</taxon>
        <taxon>Stutzerimonas</taxon>
    </lineage>
</organism>
<evidence type="ECO:0000256" key="1">
    <source>
        <dbReference type="ARBA" id="ARBA00000085"/>
    </source>
</evidence>
<dbReference type="Gene3D" id="3.40.50.2300">
    <property type="match status" value="1"/>
</dbReference>
<evidence type="ECO:0000256" key="3">
    <source>
        <dbReference type="ARBA" id="ARBA00012438"/>
    </source>
</evidence>
<dbReference type="Proteomes" id="UP001165292">
    <property type="component" value="Unassembled WGS sequence"/>
</dbReference>
<dbReference type="GO" id="GO:0005524">
    <property type="term" value="F:ATP binding"/>
    <property type="evidence" value="ECO:0007669"/>
    <property type="project" value="UniProtKB-KW"/>
</dbReference>
<dbReference type="InterPro" id="IPR011006">
    <property type="entry name" value="CheY-like_superfamily"/>
</dbReference>
<protein>
    <recommendedName>
        <fullName evidence="3">histidine kinase</fullName>
        <ecNumber evidence="3">2.7.13.3</ecNumber>
    </recommendedName>
</protein>
<dbReference type="PROSITE" id="PS50109">
    <property type="entry name" value="HIS_KIN"/>
    <property type="match status" value="1"/>
</dbReference>
<evidence type="ECO:0000259" key="14">
    <source>
        <dbReference type="PROSITE" id="PS50885"/>
    </source>
</evidence>
<dbReference type="Pfam" id="PF00072">
    <property type="entry name" value="Response_reg"/>
    <property type="match status" value="1"/>
</dbReference>
<evidence type="ECO:0000256" key="10">
    <source>
        <dbReference type="PROSITE-ProRule" id="PRU00169"/>
    </source>
</evidence>
<gene>
    <name evidence="15" type="ORF">NJF43_04960</name>
</gene>
<proteinExistence type="predicted"/>
<dbReference type="Pfam" id="PF02518">
    <property type="entry name" value="HATPase_c"/>
    <property type="match status" value="1"/>
</dbReference>
<dbReference type="SMART" id="SM00448">
    <property type="entry name" value="REC"/>
    <property type="match status" value="1"/>
</dbReference>
<dbReference type="PANTHER" id="PTHR43065">
    <property type="entry name" value="SENSOR HISTIDINE KINASE"/>
    <property type="match status" value="1"/>
</dbReference>
<dbReference type="PROSITE" id="PS50110">
    <property type="entry name" value="RESPONSE_REGULATORY"/>
    <property type="match status" value="1"/>
</dbReference>
<feature type="domain" description="Histidine kinase" evidence="12">
    <location>
        <begin position="382"/>
        <end position="601"/>
    </location>
</feature>
<comment type="subcellular location">
    <subcellularLocation>
        <location evidence="2">Membrane</location>
    </subcellularLocation>
</comment>
<keyword evidence="9" id="KW-0902">Two-component regulatory system</keyword>
<dbReference type="InterPro" id="IPR004358">
    <property type="entry name" value="Sig_transdc_His_kin-like_C"/>
</dbReference>
<evidence type="ECO:0000256" key="4">
    <source>
        <dbReference type="ARBA" id="ARBA00022553"/>
    </source>
</evidence>
<evidence type="ECO:0000259" key="13">
    <source>
        <dbReference type="PROSITE" id="PS50110"/>
    </source>
</evidence>
<keyword evidence="5" id="KW-0808">Transferase</keyword>
<comment type="caution">
    <text evidence="15">The sequence shown here is derived from an EMBL/GenBank/DDBJ whole genome shotgun (WGS) entry which is preliminary data.</text>
</comment>
<evidence type="ECO:0000259" key="12">
    <source>
        <dbReference type="PROSITE" id="PS50109"/>
    </source>
</evidence>
<dbReference type="CDD" id="cd18774">
    <property type="entry name" value="PDC2_HK_sensor"/>
    <property type="match status" value="1"/>
</dbReference>
<dbReference type="InterPro" id="IPR036890">
    <property type="entry name" value="HATPase_C_sf"/>
</dbReference>
<dbReference type="SMART" id="SM00388">
    <property type="entry name" value="HisKA"/>
    <property type="match status" value="1"/>
</dbReference>
<dbReference type="EC" id="2.7.13.3" evidence="3"/>
<evidence type="ECO:0000256" key="2">
    <source>
        <dbReference type="ARBA" id="ARBA00004370"/>
    </source>
</evidence>
<evidence type="ECO:0000313" key="16">
    <source>
        <dbReference type="Proteomes" id="UP001165292"/>
    </source>
</evidence>
<feature type="domain" description="Response regulatory" evidence="13">
    <location>
        <begin position="622"/>
        <end position="735"/>
    </location>
</feature>
<dbReference type="InterPro" id="IPR036097">
    <property type="entry name" value="HisK_dim/P_sf"/>
</dbReference>
<feature type="modified residue" description="4-aspartylphosphate" evidence="10">
    <location>
        <position position="674"/>
    </location>
</feature>
<dbReference type="InterPro" id="IPR003594">
    <property type="entry name" value="HATPase_dom"/>
</dbReference>
<dbReference type="PROSITE" id="PS50885">
    <property type="entry name" value="HAMP"/>
    <property type="match status" value="1"/>
</dbReference>
<dbReference type="GO" id="GO:0016020">
    <property type="term" value="C:membrane"/>
    <property type="evidence" value="ECO:0007669"/>
    <property type="project" value="UniProtKB-SubCell"/>
</dbReference>
<evidence type="ECO:0000313" key="15">
    <source>
        <dbReference type="EMBL" id="MCO7544106.1"/>
    </source>
</evidence>
<dbReference type="SUPFAM" id="SSF47384">
    <property type="entry name" value="Homodimeric domain of signal transducing histidine kinase"/>
    <property type="match status" value="1"/>
</dbReference>
<dbReference type="Gene3D" id="3.30.450.20">
    <property type="entry name" value="PAS domain"/>
    <property type="match status" value="1"/>
</dbReference>
<dbReference type="GO" id="GO:0000155">
    <property type="term" value="F:phosphorelay sensor kinase activity"/>
    <property type="evidence" value="ECO:0007669"/>
    <property type="project" value="InterPro"/>
</dbReference>
<keyword evidence="7" id="KW-0418">Kinase</keyword>
<dbReference type="Gene3D" id="3.30.565.10">
    <property type="entry name" value="Histidine kinase-like ATPase, C-terminal domain"/>
    <property type="match status" value="1"/>
</dbReference>
<sequence>MSIRARLVWLVFAVIAPSLAFALYTTYSVYQSQSVRIAQSMNGTTRAVALAVDRELARYGTIVSTIAANPSLVQGDLRTFHARLQQTVQPLGAGVTVFDPDGIPLIDTEHPYGFPLPMPPSFPRLASIGEMPLLDVSPLFRDPLSRTYAIAIHRPVLRDGTIIYYVSLKFPAAGLGALLAAQALPENWLGVILDGNFNIVARTRDSEKHIGEAASPGFQHEIENQIDREGSLDSITRDGEEVVTFYSRAESSGWRVLIAIPKQDVLASILAPLGTVLLGIVLVLALALVFAIVLGRTITRPLAQLDQAAKALGRGELVVAPDTGMDETDRTARVLAQASLTINRSNQEMAERVTEAVAQAERSHQALLQGQKLEALGRLTGGIAHDFNNLLQSMTVGLQLADMLCTNPRAKRAIEACRRSAQRGAQLTRQLMTFSRGRTNEVKQVDLRTLIMDMCELLHGALPSRVELNLELPESAWPIKVDPLQCELAILNMAINARDAMPDGGSLSIRLGRQEAGAQDIGELTRGSCVRLEITDSGCGMSEEVRERAFEPFFTTKPIGEGTGLGLAQVYGFARQSHGTVSIDSEIDQGTRITLLLPFANENAEVTELEHKISGPMEGTARVLLVDDDAEVRDVVGSMLEELGYAVDVANDAEAALARLATSDQPCVNVLFSDIVMPGQLDGVSLAEMARSHYPELGIVLATGYTETLPADLGMRVLTKPFTIQTLSAALFEAQEQNRAWLTRA</sequence>
<evidence type="ECO:0000256" key="11">
    <source>
        <dbReference type="SAM" id="Phobius"/>
    </source>
</evidence>
<dbReference type="InterPro" id="IPR003661">
    <property type="entry name" value="HisK_dim/P_dom"/>
</dbReference>
<keyword evidence="11" id="KW-0472">Membrane</keyword>